<proteinExistence type="predicted"/>
<dbReference type="EMBL" id="CP033433">
    <property type="protein sequence ID" value="AYQ71177.1"/>
    <property type="molecule type" value="Genomic_DNA"/>
</dbReference>
<dbReference type="InterPro" id="IPR025517">
    <property type="entry name" value="DUF4405"/>
</dbReference>
<feature type="transmembrane region" description="Helical" evidence="2">
    <location>
        <begin position="117"/>
        <end position="141"/>
    </location>
</feature>
<feature type="domain" description="Flavinylation-associated cytochrome" evidence="3">
    <location>
        <begin position="77"/>
        <end position="135"/>
    </location>
</feature>
<accession>A0A3G3JTG7</accession>
<sequence length="285" mass="31230">MKKITYVKFILDLAMAITFVLLFNDRVLGGLTFHEIAGLGIGIAFITHVLLNVNWVKRVTMKLFDRKLPGKTRFGYLLNLLLLVTMTFIIVSGILISRVVFPNLNAGNEMWFKPTHIGVSFIVLILVGIHVGLHWHWVMGVVKRDFKKTSPPVVGVVLKLVAAAILLFGGYQMYTQNFPQRVSSAASSLFNAGSVQGMEGGKFRMGDGAGFQKGSGTGERPTPPQGGFEGKRGGFEGRREGGPGGESPVNVLLTYFGIMGVFVVITYYLDKLGMRKKRKNEATAS</sequence>
<evidence type="ECO:0000256" key="2">
    <source>
        <dbReference type="SAM" id="Phobius"/>
    </source>
</evidence>
<feature type="transmembrane region" description="Helical" evidence="2">
    <location>
        <begin position="36"/>
        <end position="55"/>
    </location>
</feature>
<keyword evidence="5" id="KW-1185">Reference proteome</keyword>
<dbReference type="Proteomes" id="UP000269097">
    <property type="component" value="Chromosome"/>
</dbReference>
<keyword evidence="2" id="KW-1133">Transmembrane helix</keyword>
<dbReference type="AlphaFoldDB" id="A0A3G3JTG7"/>
<evidence type="ECO:0000313" key="5">
    <source>
        <dbReference type="Proteomes" id="UP000269097"/>
    </source>
</evidence>
<feature type="transmembrane region" description="Helical" evidence="2">
    <location>
        <begin position="7"/>
        <end position="24"/>
    </location>
</feature>
<dbReference type="Pfam" id="PF14358">
    <property type="entry name" value="DUF4405"/>
    <property type="match status" value="1"/>
</dbReference>
<protein>
    <submittedName>
        <fullName evidence="4">DUF4405 domain-containing protein</fullName>
    </submittedName>
</protein>
<feature type="compositionally biased region" description="Basic and acidic residues" evidence="1">
    <location>
        <begin position="229"/>
        <end position="241"/>
    </location>
</feature>
<evidence type="ECO:0000256" key="1">
    <source>
        <dbReference type="SAM" id="MobiDB-lite"/>
    </source>
</evidence>
<dbReference type="RefSeq" id="WP_123039241.1">
    <property type="nucleotide sequence ID" value="NZ_CP033433.1"/>
</dbReference>
<name>A0A3G3JTG7_9BACL</name>
<feature type="transmembrane region" description="Helical" evidence="2">
    <location>
        <begin position="153"/>
        <end position="174"/>
    </location>
</feature>
<keyword evidence="2" id="KW-0812">Transmembrane</keyword>
<feature type="transmembrane region" description="Helical" evidence="2">
    <location>
        <begin position="76"/>
        <end position="97"/>
    </location>
</feature>
<evidence type="ECO:0000259" key="3">
    <source>
        <dbReference type="Pfam" id="PF14358"/>
    </source>
</evidence>
<keyword evidence="2" id="KW-0472">Membrane</keyword>
<reference evidence="4 5" key="1">
    <citation type="submission" date="2018-10" db="EMBL/GenBank/DDBJ databases">
        <title>Genome Sequence of Cohnella sp.</title>
        <authorList>
            <person name="Srinivasan S."/>
            <person name="Kim M.K."/>
        </authorList>
    </citation>
    <scope>NUCLEOTIDE SEQUENCE [LARGE SCALE GENOMIC DNA]</scope>
    <source>
        <strain evidence="4 5">18JY8-7</strain>
    </source>
</reference>
<dbReference type="KEGG" id="coh:EAV92_00260"/>
<organism evidence="4 5">
    <name type="scientific">Cohnella candidum</name>
    <dbReference type="NCBI Taxonomy" id="2674991"/>
    <lineage>
        <taxon>Bacteria</taxon>
        <taxon>Bacillati</taxon>
        <taxon>Bacillota</taxon>
        <taxon>Bacilli</taxon>
        <taxon>Bacillales</taxon>
        <taxon>Paenibacillaceae</taxon>
        <taxon>Cohnella</taxon>
    </lineage>
</organism>
<gene>
    <name evidence="4" type="ORF">EAV92_00260</name>
</gene>
<feature type="transmembrane region" description="Helical" evidence="2">
    <location>
        <begin position="252"/>
        <end position="269"/>
    </location>
</feature>
<evidence type="ECO:0000313" key="4">
    <source>
        <dbReference type="EMBL" id="AYQ71177.1"/>
    </source>
</evidence>
<feature type="region of interest" description="Disordered" evidence="1">
    <location>
        <begin position="209"/>
        <end position="243"/>
    </location>
</feature>